<organism evidence="2">
    <name type="scientific">Tanacetum cinerariifolium</name>
    <name type="common">Dalmatian daisy</name>
    <name type="synonym">Chrysanthemum cinerariifolium</name>
    <dbReference type="NCBI Taxonomy" id="118510"/>
    <lineage>
        <taxon>Eukaryota</taxon>
        <taxon>Viridiplantae</taxon>
        <taxon>Streptophyta</taxon>
        <taxon>Embryophyta</taxon>
        <taxon>Tracheophyta</taxon>
        <taxon>Spermatophyta</taxon>
        <taxon>Magnoliopsida</taxon>
        <taxon>eudicotyledons</taxon>
        <taxon>Gunneridae</taxon>
        <taxon>Pentapetalae</taxon>
        <taxon>asterids</taxon>
        <taxon>campanulids</taxon>
        <taxon>Asterales</taxon>
        <taxon>Asteraceae</taxon>
        <taxon>Asteroideae</taxon>
        <taxon>Anthemideae</taxon>
        <taxon>Anthemidinae</taxon>
        <taxon>Tanacetum</taxon>
    </lineage>
</organism>
<feature type="compositionally biased region" description="Polar residues" evidence="1">
    <location>
        <begin position="22"/>
        <end position="38"/>
    </location>
</feature>
<feature type="region of interest" description="Disordered" evidence="1">
    <location>
        <begin position="53"/>
        <end position="129"/>
    </location>
</feature>
<feature type="region of interest" description="Disordered" evidence="1">
    <location>
        <begin position="1"/>
        <end position="38"/>
    </location>
</feature>
<accession>A0A699JRV6</accession>
<feature type="compositionally biased region" description="Basic and acidic residues" evidence="1">
    <location>
        <begin position="75"/>
        <end position="97"/>
    </location>
</feature>
<sequence length="129" mass="14599">MEGDGAPPKEGIKSPSKLLSPEYQSDSSLGEPIRNSSSPKRVYFINTITIISKEDEPKEKLRGELSGSEMIIGKGESHDIKWDDPDNRSHGDTKGVDEVEEERDELEEEVEEEKEKDPKYFDTFPTVKE</sequence>
<proteinExistence type="predicted"/>
<protein>
    <submittedName>
        <fullName evidence="2">Uncharacterized protein</fullName>
    </submittedName>
</protein>
<comment type="caution">
    <text evidence="2">The sequence shown here is derived from an EMBL/GenBank/DDBJ whole genome shotgun (WGS) entry which is preliminary data.</text>
</comment>
<dbReference type="EMBL" id="BKCJ010442971">
    <property type="protein sequence ID" value="GFA54530.1"/>
    <property type="molecule type" value="Genomic_DNA"/>
</dbReference>
<name>A0A699JRV6_TANCI</name>
<dbReference type="AlphaFoldDB" id="A0A699JRV6"/>
<feature type="compositionally biased region" description="Basic and acidic residues" evidence="1">
    <location>
        <begin position="53"/>
        <end position="63"/>
    </location>
</feature>
<evidence type="ECO:0000256" key="1">
    <source>
        <dbReference type="SAM" id="MobiDB-lite"/>
    </source>
</evidence>
<reference evidence="2" key="1">
    <citation type="journal article" date="2019" name="Sci. Rep.">
        <title>Draft genome of Tanacetum cinerariifolium, the natural source of mosquito coil.</title>
        <authorList>
            <person name="Yamashiro T."/>
            <person name="Shiraishi A."/>
            <person name="Satake H."/>
            <person name="Nakayama K."/>
        </authorList>
    </citation>
    <scope>NUCLEOTIDE SEQUENCE</scope>
</reference>
<evidence type="ECO:0000313" key="2">
    <source>
        <dbReference type="EMBL" id="GFA54530.1"/>
    </source>
</evidence>
<gene>
    <name evidence="2" type="ORF">Tci_626502</name>
</gene>
<feature type="compositionally biased region" description="Acidic residues" evidence="1">
    <location>
        <begin position="98"/>
        <end position="112"/>
    </location>
</feature>